<sequence>MNNSLITISPKPEFWDEAVEYLLAKDRILRKIIPLHQNDWLASKQTAFVSLARALISQQMKPDNAQKLWKALLSLCQGTVTPAIIQTLTIEQLKQVGITKRKSECLLDMSTHFLDKSVNPQAWFRASDEQIVKEITAIRGIGEWTAHMFLIFHLQRPNVLPIDDPRLIQAISQHYFSGEPVSRSEIRELARTWQPWSTVATWYLWCSLQSNQV</sequence>
<dbReference type="Gene3D" id="1.10.340.30">
    <property type="entry name" value="Hypothetical protein, domain 2"/>
    <property type="match status" value="1"/>
</dbReference>
<evidence type="ECO:0000313" key="7">
    <source>
        <dbReference type="Proteomes" id="UP000018766"/>
    </source>
</evidence>
<evidence type="ECO:0000256" key="3">
    <source>
        <dbReference type="ARBA" id="ARBA00022763"/>
    </source>
</evidence>
<dbReference type="EC" id="3.2.2.21" evidence="2"/>
<dbReference type="Pfam" id="PF00730">
    <property type="entry name" value="HhH-GPD"/>
    <property type="match status" value="1"/>
</dbReference>
<organism evidence="6 7">
    <name type="scientific">Pelistega indica</name>
    <dbReference type="NCBI Taxonomy" id="1414851"/>
    <lineage>
        <taxon>Bacteria</taxon>
        <taxon>Pseudomonadati</taxon>
        <taxon>Pseudomonadota</taxon>
        <taxon>Betaproteobacteria</taxon>
        <taxon>Burkholderiales</taxon>
        <taxon>Alcaligenaceae</taxon>
        <taxon>Pelistega</taxon>
    </lineage>
</organism>
<dbReference type="InterPro" id="IPR051912">
    <property type="entry name" value="Alkylbase_DNA_Glycosylase/TA"/>
</dbReference>
<dbReference type="Gene3D" id="1.10.1670.40">
    <property type="match status" value="1"/>
</dbReference>
<accession>V8FZB1</accession>
<dbReference type="Proteomes" id="UP000018766">
    <property type="component" value="Unassembled WGS sequence"/>
</dbReference>
<keyword evidence="7" id="KW-1185">Reference proteome</keyword>
<name>V8FZB1_9BURK</name>
<dbReference type="GO" id="GO:0043916">
    <property type="term" value="F:DNA-7-methylguanine glycosylase activity"/>
    <property type="evidence" value="ECO:0007669"/>
    <property type="project" value="TreeGrafter"/>
</dbReference>
<feature type="domain" description="HhH-GPD" evidence="5">
    <location>
        <begin position="56"/>
        <end position="209"/>
    </location>
</feature>
<comment type="caution">
    <text evidence="6">The sequence shown here is derived from an EMBL/GenBank/DDBJ whole genome shotgun (WGS) entry which is preliminary data.</text>
</comment>
<dbReference type="GO" id="GO:0006285">
    <property type="term" value="P:base-excision repair, AP site formation"/>
    <property type="evidence" value="ECO:0007669"/>
    <property type="project" value="TreeGrafter"/>
</dbReference>
<dbReference type="InterPro" id="IPR011257">
    <property type="entry name" value="DNA_glycosylase"/>
</dbReference>
<gene>
    <name evidence="6" type="ORF">V757_09370</name>
</gene>
<evidence type="ECO:0000313" key="6">
    <source>
        <dbReference type="EMBL" id="ETD69201.1"/>
    </source>
</evidence>
<proteinExistence type="predicted"/>
<dbReference type="OrthoDB" id="9811249at2"/>
<dbReference type="GO" id="GO:0032131">
    <property type="term" value="F:alkylated DNA binding"/>
    <property type="evidence" value="ECO:0007669"/>
    <property type="project" value="TreeGrafter"/>
</dbReference>
<dbReference type="GO" id="GO:0006307">
    <property type="term" value="P:DNA alkylation repair"/>
    <property type="evidence" value="ECO:0007669"/>
    <property type="project" value="TreeGrafter"/>
</dbReference>
<keyword evidence="4" id="KW-0234">DNA repair</keyword>
<dbReference type="GO" id="GO:0032993">
    <property type="term" value="C:protein-DNA complex"/>
    <property type="evidence" value="ECO:0007669"/>
    <property type="project" value="TreeGrafter"/>
</dbReference>
<dbReference type="SMART" id="SM00478">
    <property type="entry name" value="ENDO3c"/>
    <property type="match status" value="1"/>
</dbReference>
<keyword evidence="3" id="KW-0227">DNA damage</keyword>
<protein>
    <recommendedName>
        <fullName evidence="2">DNA-3-methyladenine glycosylase II</fullName>
        <ecNumber evidence="2">3.2.2.21</ecNumber>
    </recommendedName>
</protein>
<dbReference type="AlphaFoldDB" id="V8FZB1"/>
<dbReference type="CDD" id="cd00056">
    <property type="entry name" value="ENDO3c"/>
    <property type="match status" value="1"/>
</dbReference>
<evidence type="ECO:0000256" key="2">
    <source>
        <dbReference type="ARBA" id="ARBA00012000"/>
    </source>
</evidence>
<evidence type="ECO:0000256" key="4">
    <source>
        <dbReference type="ARBA" id="ARBA00023204"/>
    </source>
</evidence>
<evidence type="ECO:0000256" key="1">
    <source>
        <dbReference type="ARBA" id="ARBA00000086"/>
    </source>
</evidence>
<dbReference type="InterPro" id="IPR003265">
    <property type="entry name" value="HhH-GPD_domain"/>
</dbReference>
<dbReference type="GO" id="GO:0008725">
    <property type="term" value="F:DNA-3-methyladenine glycosylase activity"/>
    <property type="evidence" value="ECO:0007669"/>
    <property type="project" value="TreeGrafter"/>
</dbReference>
<dbReference type="SUPFAM" id="SSF48150">
    <property type="entry name" value="DNA-glycosylase"/>
    <property type="match status" value="1"/>
</dbReference>
<dbReference type="PANTHER" id="PTHR43003">
    <property type="entry name" value="DNA-3-METHYLADENINE GLYCOSYLASE"/>
    <property type="match status" value="1"/>
</dbReference>
<dbReference type="PANTHER" id="PTHR43003:SF5">
    <property type="entry name" value="DNA-3-METHYLADENINE GLYCOSYLASE"/>
    <property type="match status" value="1"/>
</dbReference>
<comment type="catalytic activity">
    <reaction evidence="1">
        <text>Hydrolysis of alkylated DNA, releasing 3-methyladenine, 3-methylguanine, 7-methylguanine and 7-methyladenine.</text>
        <dbReference type="EC" id="3.2.2.21"/>
    </reaction>
</comment>
<reference evidence="6 7" key="1">
    <citation type="submission" date="2013-11" db="EMBL/GenBank/DDBJ databases">
        <title>Genomic analysis of Pelistega sp. HM-7.</title>
        <authorList>
            <person name="Kumbhare S.V."/>
            <person name="Shetty S.A."/>
            <person name="Sharma O."/>
            <person name="Dhotre D.P."/>
        </authorList>
    </citation>
    <scope>NUCLEOTIDE SEQUENCE [LARGE SCALE GENOMIC DNA]</scope>
    <source>
        <strain evidence="6 7">HM-7</strain>
    </source>
</reference>
<dbReference type="EMBL" id="AYSV01000098">
    <property type="protein sequence ID" value="ETD69201.1"/>
    <property type="molecule type" value="Genomic_DNA"/>
</dbReference>
<dbReference type="RefSeq" id="WP_023952012.1">
    <property type="nucleotide sequence ID" value="NZ_AYSV01000098.1"/>
</dbReference>
<evidence type="ECO:0000259" key="5">
    <source>
        <dbReference type="SMART" id="SM00478"/>
    </source>
</evidence>